<reference evidence="3 4" key="1">
    <citation type="submission" date="2016-10" db="EMBL/GenBank/DDBJ databases">
        <authorList>
            <person name="de Groot N.N."/>
        </authorList>
    </citation>
    <scope>NUCLEOTIDE SEQUENCE [LARGE SCALE GENOMIC DNA]</scope>
    <source>
        <strain evidence="3 4">IBRC-M 10780</strain>
    </source>
</reference>
<dbReference type="Gene3D" id="3.40.50.720">
    <property type="entry name" value="NAD(P)-binding Rossmann-like Domain"/>
    <property type="match status" value="1"/>
</dbReference>
<accession>A0A1I0H0B6</accession>
<dbReference type="InterPro" id="IPR036291">
    <property type="entry name" value="NAD(P)-bd_dom_sf"/>
</dbReference>
<dbReference type="Gene3D" id="3.90.25.10">
    <property type="entry name" value="UDP-galactose 4-epimerase, domain 1"/>
    <property type="match status" value="1"/>
</dbReference>
<dbReference type="EMBL" id="FOHE01000026">
    <property type="protein sequence ID" value="SET76992.1"/>
    <property type="molecule type" value="Genomic_DNA"/>
</dbReference>
<dbReference type="RefSeq" id="WP_090872641.1">
    <property type="nucleotide sequence ID" value="NZ_FOHE01000026.1"/>
</dbReference>
<evidence type="ECO:0000313" key="4">
    <source>
        <dbReference type="Proteomes" id="UP000198618"/>
    </source>
</evidence>
<dbReference type="OrthoDB" id="9811743at2"/>
<dbReference type="Proteomes" id="UP000198618">
    <property type="component" value="Unassembled WGS sequence"/>
</dbReference>
<evidence type="ECO:0000313" key="3">
    <source>
        <dbReference type="EMBL" id="SET76992.1"/>
    </source>
</evidence>
<dbReference type="PANTHER" id="PTHR43000">
    <property type="entry name" value="DTDP-D-GLUCOSE 4,6-DEHYDRATASE-RELATED"/>
    <property type="match status" value="1"/>
</dbReference>
<feature type="domain" description="NAD-dependent epimerase/dehydratase" evidence="2">
    <location>
        <begin position="7"/>
        <end position="242"/>
    </location>
</feature>
<comment type="similarity">
    <text evidence="1">Belongs to the NAD(P)-dependent epimerase/dehydratase family.</text>
</comment>
<evidence type="ECO:0000259" key="2">
    <source>
        <dbReference type="Pfam" id="PF01370"/>
    </source>
</evidence>
<dbReference type="SUPFAM" id="SSF51735">
    <property type="entry name" value="NAD(P)-binding Rossmann-fold domains"/>
    <property type="match status" value="1"/>
</dbReference>
<dbReference type="InterPro" id="IPR001509">
    <property type="entry name" value="Epimerase_deHydtase"/>
</dbReference>
<sequence length="318" mass="35639">MNSLGNVLITGGAGFVGSQLVKEIISYSDHVYVIDDLSTGSLSSLPNSSKLTVIVKPINDEKTLNEIIPQVDYIYHLACSNLTQSINDLDHDLNTNLLDGYLLLKKIVTLNPTIKRFIYTSTASVYSQAEKLPTPEDYYNITLPYAASKFAFEHYCQVFNHIYDIPTTILRLSNLYGPGQLTSNPYCGVVATFFECAMEGKPLPIYGDGYQTRDFTFIDDGIAALLLTTTTPKAIGKVYNVGTGIETDILTLANSIQEIVKVDSKHVVFKQERSIDVVIRRRINAEKISNDLKWKSQTPLLEGLYRTFLWLQDKEKQE</sequence>
<dbReference type="Pfam" id="PF01370">
    <property type="entry name" value="Epimerase"/>
    <property type="match status" value="1"/>
</dbReference>
<dbReference type="AlphaFoldDB" id="A0A1I0H0B6"/>
<evidence type="ECO:0000256" key="1">
    <source>
        <dbReference type="ARBA" id="ARBA00007637"/>
    </source>
</evidence>
<keyword evidence="4" id="KW-1185">Reference proteome</keyword>
<dbReference type="STRING" id="930131.SAMN05216389_12637"/>
<gene>
    <name evidence="3" type="ORF">SAMN05216389_12637</name>
</gene>
<organism evidence="3 4">
    <name type="scientific">Oceanobacillus limi</name>
    <dbReference type="NCBI Taxonomy" id="930131"/>
    <lineage>
        <taxon>Bacteria</taxon>
        <taxon>Bacillati</taxon>
        <taxon>Bacillota</taxon>
        <taxon>Bacilli</taxon>
        <taxon>Bacillales</taxon>
        <taxon>Bacillaceae</taxon>
        <taxon>Oceanobacillus</taxon>
    </lineage>
</organism>
<protein>
    <submittedName>
        <fullName evidence="3">UDP-glucose 4-epimerase</fullName>
    </submittedName>
</protein>
<proteinExistence type="inferred from homology"/>
<name>A0A1I0H0B6_9BACI</name>